<dbReference type="SUPFAM" id="SSF55681">
    <property type="entry name" value="Class II aaRS and biotin synthetases"/>
    <property type="match status" value="1"/>
</dbReference>
<dbReference type="GO" id="GO:0140096">
    <property type="term" value="F:catalytic activity, acting on a protein"/>
    <property type="evidence" value="ECO:0007669"/>
    <property type="project" value="UniProtKB-ARBA"/>
</dbReference>
<dbReference type="GO" id="GO:0016874">
    <property type="term" value="F:ligase activity"/>
    <property type="evidence" value="ECO:0007669"/>
    <property type="project" value="UniProtKB-KW"/>
</dbReference>
<sequence length="283" mass="30695">MNTPLSLQYQPILLLDRTNDLNSDDVLLHFALDELLCRQAGGGGPAVCHLWRHPGAFVLGARDSRLPQAPEGEAWLRSLGYDTAVRHSGGAAVPLDPGVVNVSLIVPFQSAGPAPDFHQDFELMVALIRQALQGTERQVDTGEIAGAFCPGTFDLSIGGLKFCGIAQRRQRKAFIVQAFVIAEGSGSERARLVRAFYDIAAAGADPKLYPVVEDTSTASLEQLTGIGTGEGAVQRFVDDVREVIRSWQADQDLSEAAVSFAMPEAESIRAMAEQMRQRYQRTE</sequence>
<dbReference type="AlphaFoldDB" id="A0A1B2E200"/>
<dbReference type="GO" id="GO:0009249">
    <property type="term" value="P:protein lipoylation"/>
    <property type="evidence" value="ECO:0007669"/>
    <property type="project" value="UniProtKB-ARBA"/>
</dbReference>
<gene>
    <name evidence="2" type="ORF">BBD41_15780</name>
</gene>
<dbReference type="GO" id="GO:0016740">
    <property type="term" value="F:transferase activity"/>
    <property type="evidence" value="ECO:0007669"/>
    <property type="project" value="UniProtKB-ARBA"/>
</dbReference>
<dbReference type="Pfam" id="PF21948">
    <property type="entry name" value="LplA-B_cat"/>
    <property type="match status" value="1"/>
</dbReference>
<proteinExistence type="predicted"/>
<organism evidence="2">
    <name type="scientific">Paenibacillus ihbetae</name>
    <dbReference type="NCBI Taxonomy" id="1870820"/>
    <lineage>
        <taxon>Bacteria</taxon>
        <taxon>Bacillati</taxon>
        <taxon>Bacillota</taxon>
        <taxon>Bacilli</taxon>
        <taxon>Bacillales</taxon>
        <taxon>Paenibacillaceae</taxon>
        <taxon>Paenibacillus</taxon>
    </lineage>
</organism>
<protein>
    <submittedName>
        <fullName evidence="2">Ligase</fullName>
    </submittedName>
</protein>
<keyword evidence="2" id="KW-0436">Ligase</keyword>
<dbReference type="InterPro" id="IPR050664">
    <property type="entry name" value="Octanoyltrans_LipM/LipL"/>
</dbReference>
<dbReference type="Gene3D" id="3.30.930.10">
    <property type="entry name" value="Bira Bifunctional Protein, Domain 2"/>
    <property type="match status" value="1"/>
</dbReference>
<feature type="domain" description="BPL/LPL catalytic" evidence="1">
    <location>
        <begin position="42"/>
        <end position="228"/>
    </location>
</feature>
<dbReference type="KEGG" id="pib:BBD41_15780"/>
<reference evidence="2" key="1">
    <citation type="submission" date="2016-08" db="EMBL/GenBank/DDBJ databases">
        <title>Complete Genome Seqeunce of Paenibacillus sp. nov. IHBB 9852 from high altitute lake of Indian trans-Himalayas.</title>
        <authorList>
            <person name="Kiran S."/>
            <person name="Swarnkar M.K."/>
            <person name="Rana A."/>
            <person name="Tewari R."/>
            <person name="Gulati A."/>
        </authorList>
    </citation>
    <scope>NUCLEOTIDE SEQUENCE [LARGE SCALE GENOMIC DNA]</scope>
    <source>
        <strain evidence="2">IHBB 9852</strain>
    </source>
</reference>
<dbReference type="RefSeq" id="WP_099478164.1">
    <property type="nucleotide sequence ID" value="NZ_CP016809.1"/>
</dbReference>
<name>A0A1B2E200_9BACL</name>
<evidence type="ECO:0000259" key="1">
    <source>
        <dbReference type="PROSITE" id="PS51733"/>
    </source>
</evidence>
<accession>A0A1B2E200</accession>
<dbReference type="PANTHER" id="PTHR43679">
    <property type="entry name" value="OCTANOYLTRANSFERASE LIPM-RELATED"/>
    <property type="match status" value="1"/>
</dbReference>
<dbReference type="InterPro" id="IPR045864">
    <property type="entry name" value="aa-tRNA-synth_II/BPL/LPL"/>
</dbReference>
<dbReference type="InterPro" id="IPR004143">
    <property type="entry name" value="BPL_LPL_catalytic"/>
</dbReference>
<dbReference type="PROSITE" id="PS51733">
    <property type="entry name" value="BPL_LPL_CATALYTIC"/>
    <property type="match status" value="1"/>
</dbReference>
<evidence type="ECO:0000313" key="2">
    <source>
        <dbReference type="EMBL" id="ANY73917.1"/>
    </source>
</evidence>
<dbReference type="EMBL" id="CP016809">
    <property type="protein sequence ID" value="ANY73917.1"/>
    <property type="molecule type" value="Genomic_DNA"/>
</dbReference>
<dbReference type="PANTHER" id="PTHR43679:SF2">
    <property type="entry name" value="OCTANOYL-[GCVH]:PROTEIN N-OCTANOYLTRANSFERASE"/>
    <property type="match status" value="1"/>
</dbReference>